<dbReference type="InterPro" id="IPR001932">
    <property type="entry name" value="PPM-type_phosphatase-like_dom"/>
</dbReference>
<comment type="caution">
    <text evidence="12">The sequence shown here is derived from an EMBL/GenBank/DDBJ whole genome shotgun (WGS) entry which is preliminary data.</text>
</comment>
<evidence type="ECO:0000256" key="4">
    <source>
        <dbReference type="ARBA" id="ARBA00022723"/>
    </source>
</evidence>
<evidence type="ECO:0000313" key="13">
    <source>
        <dbReference type="Proteomes" id="UP001567538"/>
    </source>
</evidence>
<feature type="compositionally biased region" description="Polar residues" evidence="10">
    <location>
        <begin position="434"/>
        <end position="470"/>
    </location>
</feature>
<keyword evidence="6" id="KW-0460">Magnesium</keyword>
<keyword evidence="8" id="KW-0464">Manganese</keyword>
<dbReference type="GO" id="GO:0004722">
    <property type="term" value="F:protein serine/threonine phosphatase activity"/>
    <property type="evidence" value="ECO:0007669"/>
    <property type="project" value="UniProtKB-EC"/>
</dbReference>
<feature type="region of interest" description="Disordered" evidence="10">
    <location>
        <begin position="434"/>
        <end position="481"/>
    </location>
</feature>
<keyword evidence="7 9" id="KW-0904">Protein phosphatase</keyword>
<dbReference type="SMART" id="SM00332">
    <property type="entry name" value="PP2Cc"/>
    <property type="match status" value="1"/>
</dbReference>
<evidence type="ECO:0000256" key="1">
    <source>
        <dbReference type="ARBA" id="ARBA00001936"/>
    </source>
</evidence>
<feature type="domain" description="PPM-type phosphatase" evidence="11">
    <location>
        <begin position="39"/>
        <end position="408"/>
    </location>
</feature>
<evidence type="ECO:0000256" key="3">
    <source>
        <dbReference type="ARBA" id="ARBA00013081"/>
    </source>
</evidence>
<evidence type="ECO:0000313" key="12">
    <source>
        <dbReference type="EMBL" id="KAL1542554.1"/>
    </source>
</evidence>
<comment type="cofactor">
    <cofactor evidence="1">
        <name>Mn(2+)</name>
        <dbReference type="ChEBI" id="CHEBI:29035"/>
    </cofactor>
</comment>
<reference evidence="12 13" key="1">
    <citation type="submission" date="2024-06" db="EMBL/GenBank/DDBJ databases">
        <title>A chromosome level genome sequence of Diviner's sage (Salvia divinorum).</title>
        <authorList>
            <person name="Ford S.A."/>
            <person name="Ro D.-K."/>
            <person name="Ness R.W."/>
            <person name="Phillips M.A."/>
        </authorList>
    </citation>
    <scope>NUCLEOTIDE SEQUENCE [LARGE SCALE GENOMIC DNA]</scope>
    <source>
        <strain evidence="12">SAF-2024a</strain>
        <tissue evidence="12">Leaf</tissue>
    </source>
</reference>
<comment type="cofactor">
    <cofactor evidence="2">
        <name>Mg(2+)</name>
        <dbReference type="ChEBI" id="CHEBI:18420"/>
    </cofactor>
</comment>
<dbReference type="PROSITE" id="PS01032">
    <property type="entry name" value="PPM_1"/>
    <property type="match status" value="1"/>
</dbReference>
<evidence type="ECO:0000259" key="11">
    <source>
        <dbReference type="PROSITE" id="PS51746"/>
    </source>
</evidence>
<keyword evidence="5 9" id="KW-0378">Hydrolase</keyword>
<evidence type="ECO:0000256" key="9">
    <source>
        <dbReference type="RuleBase" id="RU003465"/>
    </source>
</evidence>
<gene>
    <name evidence="12" type="ORF">AAHA92_26633</name>
</gene>
<evidence type="ECO:0000256" key="5">
    <source>
        <dbReference type="ARBA" id="ARBA00022801"/>
    </source>
</evidence>
<comment type="similarity">
    <text evidence="9">Belongs to the PP2C family.</text>
</comment>
<evidence type="ECO:0000256" key="7">
    <source>
        <dbReference type="ARBA" id="ARBA00022912"/>
    </source>
</evidence>
<keyword evidence="4" id="KW-0479">Metal-binding</keyword>
<sequence length="481" mass="54489">MLHRWYKPSVSKSQCSEIELGHHQWGEFSMAAVKSDPVVQGYSQLESGSMSLHPSGPYGAFVGIYDGHGGPNASEFIKDHLFEIVKRLMSDRGEMSGGVLDLSFLALDEQYLQLVRNESEAFPSLLSAGSSCLVGVVIEGRVYIANVGDSRAVLARRHRPKQPVQLVREQLTRLKLNVQRAGQKLLMPNLDEQLAFRYLDFPWQLEQPPRPPYLETKPLVQSFLNRNPYRRPGRNRHIEAIQLSTDHSASLPSVEQELKELHPRDHRIVTFNDYGDEICRVKGILPTSRSIGDVYLKSWEFNTRPELPREYKVRVQFNKPIILHDPALFDQELLPEDKFIIFASPGLWSYVANEEAVDMVINSSQKGIAMKLLKKALKRRAWFTELKNLNTRKRICICDDISVVVLFLDRKLIRGGRCKHLSLKSYEASTSQLHTGEASTSQSRTAGASTSQPHSTSQTRTTGASFSKSKSWPGFSRRDET</sequence>
<dbReference type="PANTHER" id="PTHR47992">
    <property type="entry name" value="PROTEIN PHOSPHATASE"/>
    <property type="match status" value="1"/>
</dbReference>
<evidence type="ECO:0000256" key="10">
    <source>
        <dbReference type="SAM" id="MobiDB-lite"/>
    </source>
</evidence>
<organism evidence="12 13">
    <name type="scientific">Salvia divinorum</name>
    <name type="common">Maria pastora</name>
    <name type="synonym">Diviner's sage</name>
    <dbReference type="NCBI Taxonomy" id="28513"/>
    <lineage>
        <taxon>Eukaryota</taxon>
        <taxon>Viridiplantae</taxon>
        <taxon>Streptophyta</taxon>
        <taxon>Embryophyta</taxon>
        <taxon>Tracheophyta</taxon>
        <taxon>Spermatophyta</taxon>
        <taxon>Magnoliopsida</taxon>
        <taxon>eudicotyledons</taxon>
        <taxon>Gunneridae</taxon>
        <taxon>Pentapetalae</taxon>
        <taxon>asterids</taxon>
        <taxon>lamiids</taxon>
        <taxon>Lamiales</taxon>
        <taxon>Lamiaceae</taxon>
        <taxon>Nepetoideae</taxon>
        <taxon>Mentheae</taxon>
        <taxon>Salviinae</taxon>
        <taxon>Salvia</taxon>
        <taxon>Salvia subgen. Calosphace</taxon>
    </lineage>
</organism>
<evidence type="ECO:0000256" key="6">
    <source>
        <dbReference type="ARBA" id="ARBA00022842"/>
    </source>
</evidence>
<dbReference type="Gene3D" id="3.60.40.10">
    <property type="entry name" value="PPM-type phosphatase domain"/>
    <property type="match status" value="1"/>
</dbReference>
<dbReference type="EC" id="3.1.3.16" evidence="3"/>
<name>A0ABD1GEK7_SALDI</name>
<dbReference type="Pfam" id="PF00481">
    <property type="entry name" value="PP2C"/>
    <property type="match status" value="2"/>
</dbReference>
<proteinExistence type="inferred from homology"/>
<dbReference type="Proteomes" id="UP001567538">
    <property type="component" value="Unassembled WGS sequence"/>
</dbReference>
<dbReference type="CDD" id="cd00143">
    <property type="entry name" value="PP2Cc"/>
    <property type="match status" value="1"/>
</dbReference>
<dbReference type="PROSITE" id="PS51746">
    <property type="entry name" value="PPM_2"/>
    <property type="match status" value="1"/>
</dbReference>
<dbReference type="InterPro" id="IPR036457">
    <property type="entry name" value="PPM-type-like_dom_sf"/>
</dbReference>
<dbReference type="SUPFAM" id="SSF81606">
    <property type="entry name" value="PP2C-like"/>
    <property type="match status" value="1"/>
</dbReference>
<dbReference type="InterPro" id="IPR000222">
    <property type="entry name" value="PP2C_BS"/>
</dbReference>
<accession>A0ABD1GEK7</accession>
<dbReference type="InterPro" id="IPR015655">
    <property type="entry name" value="PP2C"/>
</dbReference>
<evidence type="ECO:0000256" key="2">
    <source>
        <dbReference type="ARBA" id="ARBA00001946"/>
    </source>
</evidence>
<keyword evidence="13" id="KW-1185">Reference proteome</keyword>
<dbReference type="EMBL" id="JBEAFC010000009">
    <property type="protein sequence ID" value="KAL1542554.1"/>
    <property type="molecule type" value="Genomic_DNA"/>
</dbReference>
<evidence type="ECO:0000256" key="8">
    <source>
        <dbReference type="ARBA" id="ARBA00023211"/>
    </source>
</evidence>
<dbReference type="AlphaFoldDB" id="A0ABD1GEK7"/>
<protein>
    <recommendedName>
        <fullName evidence="3">protein-serine/threonine phosphatase</fullName>
        <ecNumber evidence="3">3.1.3.16</ecNumber>
    </recommendedName>
</protein>
<dbReference type="GO" id="GO:0046872">
    <property type="term" value="F:metal ion binding"/>
    <property type="evidence" value="ECO:0007669"/>
    <property type="project" value="UniProtKB-KW"/>
</dbReference>